<comment type="caution">
    <text evidence="10">The sequence shown here is derived from an EMBL/GenBank/DDBJ whole genome shotgun (WGS) entry which is preliminary data.</text>
</comment>
<sequence length="491" mass="55900">MSVFSYIPHAFIALLLWPLVRAAGRVFYNIFFHPLRKFPGPLVCRATNLWRVRRILSGDLPQEVRRLHEQYGPVVRISPYELAFIDSQAWKDIYGHHASYEMAKDDKFYRPLGKRVADTIFSADRQHHSLLRRQLSHGFSDRTMHAQEPIFREYMDLLTKRLAERSDTGKPVDMAAWMNFITFDVIGNLAFGSDFGCLENSSYHPWVEAITGNFKDAAKMRVILQFMPPPLLFGLYKLGIFKGRKTHLAYTKDKLRGRLEAGTERPDFIEGLLKKKDISVEELEVNAAVLVLAGSETTATLLSGALYLLGLHPEILAKVVQEVRTSFKSEDEIDLISVNGLNYMLACLNESLRLYPPNPAGLPRVVPKGGNNVAGHWIPQDTSVAIWQLAANYSSRNFTKPEEFHPERFLGDPEFAKDDLAAVQPFSVGPRNCIGRNLAYAEMRLILARILYRFDITPAPGAENWIDRQKIYSNWEKPELPFYIKSAAKTV</sequence>
<dbReference type="AlphaFoldDB" id="A0A553I357"/>
<name>A0A553I357_9PEZI</name>
<evidence type="ECO:0000256" key="6">
    <source>
        <dbReference type="ARBA" id="ARBA00023004"/>
    </source>
</evidence>
<evidence type="ECO:0000256" key="7">
    <source>
        <dbReference type="ARBA" id="ARBA00023033"/>
    </source>
</evidence>
<protein>
    <recommendedName>
        <fullName evidence="12">Cytochrome P450</fullName>
    </recommendedName>
</protein>
<reference evidence="11" key="1">
    <citation type="submission" date="2019-06" db="EMBL/GenBank/DDBJ databases">
        <title>Draft genome sequence of the griseofulvin-producing fungus Xylaria cubensis strain G536.</title>
        <authorList>
            <person name="Mead M.E."/>
            <person name="Raja H.A."/>
            <person name="Steenwyk J.L."/>
            <person name="Knowles S.L."/>
            <person name="Oberlies N.H."/>
            <person name="Rokas A."/>
        </authorList>
    </citation>
    <scope>NUCLEOTIDE SEQUENCE [LARGE SCALE GENOMIC DNA]</scope>
    <source>
        <strain evidence="11">G536</strain>
    </source>
</reference>
<dbReference type="InterPro" id="IPR001128">
    <property type="entry name" value="Cyt_P450"/>
</dbReference>
<dbReference type="GO" id="GO:0005506">
    <property type="term" value="F:iron ion binding"/>
    <property type="evidence" value="ECO:0007669"/>
    <property type="project" value="InterPro"/>
</dbReference>
<dbReference type="CDD" id="cd11058">
    <property type="entry name" value="CYP60B-like"/>
    <property type="match status" value="1"/>
</dbReference>
<keyword evidence="3 8" id="KW-0349">Heme</keyword>
<keyword evidence="7 9" id="KW-0503">Monooxygenase</keyword>
<organism evidence="10 11">
    <name type="scientific">Xylaria flabelliformis</name>
    <dbReference type="NCBI Taxonomy" id="2512241"/>
    <lineage>
        <taxon>Eukaryota</taxon>
        <taxon>Fungi</taxon>
        <taxon>Dikarya</taxon>
        <taxon>Ascomycota</taxon>
        <taxon>Pezizomycotina</taxon>
        <taxon>Sordariomycetes</taxon>
        <taxon>Xylariomycetidae</taxon>
        <taxon>Xylariales</taxon>
        <taxon>Xylariaceae</taxon>
        <taxon>Xylaria</taxon>
    </lineage>
</organism>
<dbReference type="InterPro" id="IPR002401">
    <property type="entry name" value="Cyt_P450_E_grp-I"/>
</dbReference>
<evidence type="ECO:0000256" key="5">
    <source>
        <dbReference type="ARBA" id="ARBA00023002"/>
    </source>
</evidence>
<dbReference type="FunFam" id="1.10.630.10:FF:000047">
    <property type="entry name" value="Cytochrome P450 monooxygenase"/>
    <property type="match status" value="1"/>
</dbReference>
<dbReference type="PANTHER" id="PTHR24305:SF230">
    <property type="entry name" value="P450, PUTATIVE (EUROFUNG)-RELATED"/>
    <property type="match status" value="1"/>
</dbReference>
<keyword evidence="11" id="KW-1185">Reference proteome</keyword>
<evidence type="ECO:0000256" key="8">
    <source>
        <dbReference type="PIRSR" id="PIRSR602401-1"/>
    </source>
</evidence>
<dbReference type="InterPro" id="IPR036396">
    <property type="entry name" value="Cyt_P450_sf"/>
</dbReference>
<keyword evidence="6 8" id="KW-0408">Iron</keyword>
<comment type="similarity">
    <text evidence="2 9">Belongs to the cytochrome P450 family.</text>
</comment>
<accession>A0A553I357</accession>
<evidence type="ECO:0000256" key="4">
    <source>
        <dbReference type="ARBA" id="ARBA00022723"/>
    </source>
</evidence>
<proteinExistence type="inferred from homology"/>
<dbReference type="PRINTS" id="PR00385">
    <property type="entry name" value="P450"/>
</dbReference>
<dbReference type="InterPro" id="IPR050121">
    <property type="entry name" value="Cytochrome_P450_monoxygenase"/>
</dbReference>
<evidence type="ECO:0000256" key="2">
    <source>
        <dbReference type="ARBA" id="ARBA00010617"/>
    </source>
</evidence>
<dbReference type="SUPFAM" id="SSF48264">
    <property type="entry name" value="Cytochrome P450"/>
    <property type="match status" value="1"/>
</dbReference>
<dbReference type="GO" id="GO:0004497">
    <property type="term" value="F:monooxygenase activity"/>
    <property type="evidence" value="ECO:0007669"/>
    <property type="project" value="UniProtKB-KW"/>
</dbReference>
<keyword evidence="4 8" id="KW-0479">Metal-binding</keyword>
<dbReference type="OrthoDB" id="1470350at2759"/>
<evidence type="ECO:0008006" key="12">
    <source>
        <dbReference type="Google" id="ProtNLM"/>
    </source>
</evidence>
<dbReference type="STRING" id="2512241.A0A553I357"/>
<evidence type="ECO:0000256" key="1">
    <source>
        <dbReference type="ARBA" id="ARBA00001971"/>
    </source>
</evidence>
<dbReference type="PRINTS" id="PR00463">
    <property type="entry name" value="EP450I"/>
</dbReference>
<evidence type="ECO:0000313" key="10">
    <source>
        <dbReference type="EMBL" id="TRX94632.1"/>
    </source>
</evidence>
<dbReference type="PROSITE" id="PS00086">
    <property type="entry name" value="CYTOCHROME_P450"/>
    <property type="match status" value="1"/>
</dbReference>
<comment type="cofactor">
    <cofactor evidence="1 8">
        <name>heme</name>
        <dbReference type="ChEBI" id="CHEBI:30413"/>
    </cofactor>
</comment>
<dbReference type="InterPro" id="IPR017972">
    <property type="entry name" value="Cyt_P450_CS"/>
</dbReference>
<dbReference type="GO" id="GO:0016705">
    <property type="term" value="F:oxidoreductase activity, acting on paired donors, with incorporation or reduction of molecular oxygen"/>
    <property type="evidence" value="ECO:0007669"/>
    <property type="project" value="InterPro"/>
</dbReference>
<gene>
    <name evidence="10" type="ORF">FHL15_004404</name>
</gene>
<dbReference type="GO" id="GO:0009403">
    <property type="term" value="P:toxin biosynthetic process"/>
    <property type="evidence" value="ECO:0007669"/>
    <property type="project" value="UniProtKB-ARBA"/>
</dbReference>
<dbReference type="EMBL" id="VFLP01000020">
    <property type="protein sequence ID" value="TRX94632.1"/>
    <property type="molecule type" value="Genomic_DNA"/>
</dbReference>
<evidence type="ECO:0000313" key="11">
    <source>
        <dbReference type="Proteomes" id="UP000319160"/>
    </source>
</evidence>
<evidence type="ECO:0000256" key="9">
    <source>
        <dbReference type="RuleBase" id="RU000461"/>
    </source>
</evidence>
<dbReference type="Pfam" id="PF00067">
    <property type="entry name" value="p450"/>
    <property type="match status" value="1"/>
</dbReference>
<dbReference type="Proteomes" id="UP000319160">
    <property type="component" value="Unassembled WGS sequence"/>
</dbReference>
<keyword evidence="5 9" id="KW-0560">Oxidoreductase</keyword>
<dbReference type="Gene3D" id="1.10.630.10">
    <property type="entry name" value="Cytochrome P450"/>
    <property type="match status" value="1"/>
</dbReference>
<dbReference type="GO" id="GO:0020037">
    <property type="term" value="F:heme binding"/>
    <property type="evidence" value="ECO:0007669"/>
    <property type="project" value="InterPro"/>
</dbReference>
<evidence type="ECO:0000256" key="3">
    <source>
        <dbReference type="ARBA" id="ARBA00022617"/>
    </source>
</evidence>
<feature type="binding site" description="axial binding residue" evidence="8">
    <location>
        <position position="433"/>
    </location>
    <ligand>
        <name>heme</name>
        <dbReference type="ChEBI" id="CHEBI:30413"/>
    </ligand>
    <ligandPart>
        <name>Fe</name>
        <dbReference type="ChEBI" id="CHEBI:18248"/>
    </ligandPart>
</feature>
<dbReference type="PANTHER" id="PTHR24305">
    <property type="entry name" value="CYTOCHROME P450"/>
    <property type="match status" value="1"/>
</dbReference>